<name>A0AA39YME7_9PEZI</name>
<feature type="region of interest" description="Disordered" evidence="1">
    <location>
        <begin position="104"/>
        <end position="127"/>
    </location>
</feature>
<dbReference type="PANTHER" id="PTHR42470">
    <property type="entry name" value="VAST DOMAIN-CONTAINING PROTEIN"/>
    <property type="match status" value="1"/>
</dbReference>
<dbReference type="PANTHER" id="PTHR42470:SF1">
    <property type="entry name" value="VAST DOMAIN-CONTAINING PROTEIN"/>
    <property type="match status" value="1"/>
</dbReference>
<sequence length="421" mass="48009">MDGPSQSTKRRLDTSLETPLLPTAKQARLSKTYLQQPAPKHPKASFLKDHVELTDTISKWLESIGSDREKRCRSDSYLHASSDDLISRNLTRSAPQMAYNRDADGCAVPPTSGPSYGSVAPTDTGLSRSSRALVEEPFYRERNLAFNHVYMRHRDEPFPEHVANVVDYVRKERDSPGPSPDDVYRDRILGTLEIRPKKPDVENYFNDRVFPKFGEENGLMRSDRQPMSRYAVPNAGTQFKISNPTPDMLYGYSHHAFPNQLKQLFSMGDEPVANNQGLMYPFFVIEFKGHGEDLWVATNQCLGGSASCVNIAERLNRQLKACKSSTVKPIDSTTFSIAMNGEVARLYVSWKHSDLDYYYMQKVRSFCLQEPQDHIEFRKYVKNIIDWGMDQRLKEIRESLDTLLEESQKRTSEAAKSPTSD</sequence>
<feature type="region of interest" description="Disordered" evidence="1">
    <location>
        <begin position="1"/>
        <end position="21"/>
    </location>
</feature>
<dbReference type="AlphaFoldDB" id="A0AA39YME7"/>
<evidence type="ECO:0000256" key="1">
    <source>
        <dbReference type="SAM" id="MobiDB-lite"/>
    </source>
</evidence>
<reference evidence="3" key="1">
    <citation type="submission" date="2023-06" db="EMBL/GenBank/DDBJ databases">
        <title>Genome-scale phylogeny and comparative genomics of the fungal order Sordariales.</title>
        <authorList>
            <consortium name="Lawrence Berkeley National Laboratory"/>
            <person name="Hensen N."/>
            <person name="Bonometti L."/>
            <person name="Westerberg I."/>
            <person name="Brannstrom I.O."/>
            <person name="Guillou S."/>
            <person name="Cros-Aarteil S."/>
            <person name="Calhoun S."/>
            <person name="Haridas S."/>
            <person name="Kuo A."/>
            <person name="Mondo S."/>
            <person name="Pangilinan J."/>
            <person name="Riley R."/>
            <person name="Labutti K."/>
            <person name="Andreopoulos B."/>
            <person name="Lipzen A."/>
            <person name="Chen C."/>
            <person name="Yanf M."/>
            <person name="Daum C."/>
            <person name="Ng V."/>
            <person name="Clum A."/>
            <person name="Steindorff A."/>
            <person name="Ohm R."/>
            <person name="Martin F."/>
            <person name="Silar P."/>
            <person name="Natvig D."/>
            <person name="Lalanne C."/>
            <person name="Gautier V."/>
            <person name="Ament-Velasquez S.L."/>
            <person name="Kruys A."/>
            <person name="Hutchinson M.I."/>
            <person name="Powell A.J."/>
            <person name="Barry K."/>
            <person name="Miller A.N."/>
            <person name="Grigoriev I.V."/>
            <person name="Debuchy R."/>
            <person name="Gladieux P."/>
            <person name="Thoren M.H."/>
            <person name="Johannesson H."/>
        </authorList>
    </citation>
    <scope>NUCLEOTIDE SEQUENCE</scope>
    <source>
        <strain evidence="3">SMH2532-1</strain>
    </source>
</reference>
<organism evidence="3 4">
    <name type="scientific">Cercophora newfieldiana</name>
    <dbReference type="NCBI Taxonomy" id="92897"/>
    <lineage>
        <taxon>Eukaryota</taxon>
        <taxon>Fungi</taxon>
        <taxon>Dikarya</taxon>
        <taxon>Ascomycota</taxon>
        <taxon>Pezizomycotina</taxon>
        <taxon>Sordariomycetes</taxon>
        <taxon>Sordariomycetidae</taxon>
        <taxon>Sordariales</taxon>
        <taxon>Lasiosphaeriaceae</taxon>
        <taxon>Cercophora</taxon>
    </lineage>
</organism>
<comment type="caution">
    <text evidence="3">The sequence shown here is derived from an EMBL/GenBank/DDBJ whole genome shotgun (WGS) entry which is preliminary data.</text>
</comment>
<dbReference type="Proteomes" id="UP001174936">
    <property type="component" value="Unassembled WGS sequence"/>
</dbReference>
<keyword evidence="4" id="KW-1185">Reference proteome</keyword>
<evidence type="ECO:0000259" key="2">
    <source>
        <dbReference type="Pfam" id="PF25545"/>
    </source>
</evidence>
<dbReference type="InterPro" id="IPR057684">
    <property type="entry name" value="DUF7924"/>
</dbReference>
<feature type="domain" description="DUF7924" evidence="2">
    <location>
        <begin position="236"/>
        <end position="399"/>
    </location>
</feature>
<protein>
    <recommendedName>
        <fullName evidence="2">DUF7924 domain-containing protein</fullName>
    </recommendedName>
</protein>
<dbReference type="Pfam" id="PF25545">
    <property type="entry name" value="DUF7924"/>
    <property type="match status" value="1"/>
</dbReference>
<dbReference type="EMBL" id="JAULSV010000001">
    <property type="protein sequence ID" value="KAK0655217.1"/>
    <property type="molecule type" value="Genomic_DNA"/>
</dbReference>
<proteinExistence type="predicted"/>
<evidence type="ECO:0000313" key="3">
    <source>
        <dbReference type="EMBL" id="KAK0655217.1"/>
    </source>
</evidence>
<evidence type="ECO:0000313" key="4">
    <source>
        <dbReference type="Proteomes" id="UP001174936"/>
    </source>
</evidence>
<accession>A0AA39YME7</accession>
<gene>
    <name evidence="3" type="ORF">B0T16DRAFT_316280</name>
</gene>